<proteinExistence type="predicted"/>
<protein>
    <submittedName>
        <fullName evidence="2">Glycosyltransferase family 2 protein</fullName>
    </submittedName>
</protein>
<dbReference type="RefSeq" id="WP_265144053.1">
    <property type="nucleotide sequence ID" value="NZ_JAPCHZ010000002.1"/>
</dbReference>
<comment type="caution">
    <text evidence="2">The sequence shown here is derived from an EMBL/GenBank/DDBJ whole genome shotgun (WGS) entry which is preliminary data.</text>
</comment>
<sequence>MNKLAIVIPYYKISFFEETLKSVFAQTDKRFTLYIGNDASPDNPKSLINKYFPAGNYNYYDYSENIGSKNLAMQWKRILDNVTEEWFQILGDDDMISENFVETFYENLDTVINDGSSVIRSPHIHINKNGTIIKDFTFQDRNSNAATFFQNITQRRISASLSENIFKYAEYLKVGFRNIPLAWGTDYLAIYEFSKKRPIFFLQNSLVSVRVTDLSISGRNDNEKEKRSAKIKFYEIILKDHLQDLDIKFILDLITGYLKEMRASKKLVSANIVTKFIFRPRTLIKIITNNFVVFVKNITAYKNSKKFGQL</sequence>
<dbReference type="SUPFAM" id="SSF53448">
    <property type="entry name" value="Nucleotide-diphospho-sugar transferases"/>
    <property type="match status" value="1"/>
</dbReference>
<dbReference type="InterPro" id="IPR029044">
    <property type="entry name" value="Nucleotide-diphossugar_trans"/>
</dbReference>
<evidence type="ECO:0000313" key="2">
    <source>
        <dbReference type="EMBL" id="MCW4451898.1"/>
    </source>
</evidence>
<evidence type="ECO:0000313" key="3">
    <source>
        <dbReference type="Proteomes" id="UP001209107"/>
    </source>
</evidence>
<keyword evidence="3" id="KW-1185">Reference proteome</keyword>
<feature type="domain" description="Glycosyltransferase 2-like" evidence="1">
    <location>
        <begin position="6"/>
        <end position="117"/>
    </location>
</feature>
<dbReference type="Gene3D" id="3.90.550.10">
    <property type="entry name" value="Spore Coat Polysaccharide Biosynthesis Protein SpsA, Chain A"/>
    <property type="match status" value="1"/>
</dbReference>
<dbReference type="EMBL" id="JAPCHZ010000002">
    <property type="protein sequence ID" value="MCW4451898.1"/>
    <property type="molecule type" value="Genomic_DNA"/>
</dbReference>
<reference evidence="2 3" key="1">
    <citation type="submission" date="2022-10" db="EMBL/GenBank/DDBJ databases">
        <title>Kaistella sp. BT-6-1-3.</title>
        <authorList>
            <person name="Ai J."/>
            <person name="Deng Z."/>
        </authorList>
    </citation>
    <scope>NUCLEOTIDE SEQUENCE [LARGE SCALE GENOMIC DNA]</scope>
    <source>
        <strain evidence="2 3">BT6-1-3</strain>
    </source>
</reference>
<dbReference type="Pfam" id="PF00535">
    <property type="entry name" value="Glycos_transf_2"/>
    <property type="match status" value="1"/>
</dbReference>
<evidence type="ECO:0000259" key="1">
    <source>
        <dbReference type="Pfam" id="PF00535"/>
    </source>
</evidence>
<dbReference type="InterPro" id="IPR001173">
    <property type="entry name" value="Glyco_trans_2-like"/>
</dbReference>
<accession>A0ABT3JM84</accession>
<dbReference type="CDD" id="cd00761">
    <property type="entry name" value="Glyco_tranf_GTA_type"/>
    <property type="match status" value="1"/>
</dbReference>
<dbReference type="Proteomes" id="UP001209107">
    <property type="component" value="Unassembled WGS sequence"/>
</dbReference>
<organism evidence="2 3">
    <name type="scientific">Kaistella yananensis</name>
    <dbReference type="NCBI Taxonomy" id="2989820"/>
    <lineage>
        <taxon>Bacteria</taxon>
        <taxon>Pseudomonadati</taxon>
        <taxon>Bacteroidota</taxon>
        <taxon>Flavobacteriia</taxon>
        <taxon>Flavobacteriales</taxon>
        <taxon>Weeksellaceae</taxon>
        <taxon>Chryseobacterium group</taxon>
        <taxon>Kaistella</taxon>
    </lineage>
</organism>
<name>A0ABT3JM84_9FLAO</name>
<gene>
    <name evidence="2" type="ORF">OK344_06705</name>
</gene>